<dbReference type="InterPro" id="IPR016440">
    <property type="entry name" value="Rubredoxin-O_OxRdtase"/>
</dbReference>
<name>A0A4R2KKP5_9FIRM</name>
<dbReference type="Pfam" id="PF00258">
    <property type="entry name" value="Flavodoxin_1"/>
    <property type="match status" value="1"/>
</dbReference>
<dbReference type="EMBL" id="SLWV01000012">
    <property type="protein sequence ID" value="TCO74581.1"/>
    <property type="molecule type" value="Genomic_DNA"/>
</dbReference>
<dbReference type="InterPro" id="IPR036866">
    <property type="entry name" value="RibonucZ/Hydroxyglut_hydro"/>
</dbReference>
<dbReference type="InterPro" id="IPR001279">
    <property type="entry name" value="Metallo-B-lactamas"/>
</dbReference>
<evidence type="ECO:0000256" key="1">
    <source>
        <dbReference type="ARBA" id="ARBA00007121"/>
    </source>
</evidence>
<dbReference type="SUPFAM" id="SSF56281">
    <property type="entry name" value="Metallo-hydrolase/oxidoreductase"/>
    <property type="match status" value="1"/>
</dbReference>
<evidence type="ECO:0000313" key="3">
    <source>
        <dbReference type="EMBL" id="TCO74581.1"/>
    </source>
</evidence>
<dbReference type="GO" id="GO:0010181">
    <property type="term" value="F:FMN binding"/>
    <property type="evidence" value="ECO:0007669"/>
    <property type="project" value="InterPro"/>
</dbReference>
<dbReference type="GO" id="GO:0009055">
    <property type="term" value="F:electron transfer activity"/>
    <property type="evidence" value="ECO:0007669"/>
    <property type="project" value="InterPro"/>
</dbReference>
<dbReference type="Gene3D" id="3.60.15.10">
    <property type="entry name" value="Ribonuclease Z/Hydroxyacylglutathione hydrolase-like"/>
    <property type="match status" value="1"/>
</dbReference>
<dbReference type="InterPro" id="IPR029039">
    <property type="entry name" value="Flavoprotein-like_sf"/>
</dbReference>
<dbReference type="CDD" id="cd07709">
    <property type="entry name" value="flavodiiron_proteins_MBL-fold"/>
    <property type="match status" value="1"/>
</dbReference>
<proteinExistence type="inferred from homology"/>
<keyword evidence="4" id="KW-1185">Reference proteome</keyword>
<dbReference type="Pfam" id="PF19583">
    <property type="entry name" value="ODP"/>
    <property type="match status" value="1"/>
</dbReference>
<gene>
    <name evidence="3" type="ORF">EV214_11260</name>
</gene>
<dbReference type="SMART" id="SM00849">
    <property type="entry name" value="Lactamase_B"/>
    <property type="match status" value="1"/>
</dbReference>
<dbReference type="Gene3D" id="3.40.50.360">
    <property type="match status" value="1"/>
</dbReference>
<dbReference type="SUPFAM" id="SSF52218">
    <property type="entry name" value="Flavoproteins"/>
    <property type="match status" value="1"/>
</dbReference>
<evidence type="ECO:0000259" key="2">
    <source>
        <dbReference type="PROSITE" id="PS50902"/>
    </source>
</evidence>
<dbReference type="PANTHER" id="PTHR43717">
    <property type="entry name" value="ANAEROBIC NITRIC OXIDE REDUCTASE FLAVORUBREDOXIN"/>
    <property type="match status" value="1"/>
</dbReference>
<comment type="similarity">
    <text evidence="1">In the N-terminal section; belongs to the zinc metallo-hydrolase group 3 family.</text>
</comment>
<dbReference type="PROSITE" id="PS50902">
    <property type="entry name" value="FLAVODOXIN_LIKE"/>
    <property type="match status" value="1"/>
</dbReference>
<dbReference type="InterPro" id="IPR045761">
    <property type="entry name" value="ODP_dom"/>
</dbReference>
<comment type="caution">
    <text evidence="3">The sequence shown here is derived from an EMBL/GenBank/DDBJ whole genome shotgun (WGS) entry which is preliminary data.</text>
</comment>
<dbReference type="GO" id="GO:0046872">
    <property type="term" value="F:metal ion binding"/>
    <property type="evidence" value="ECO:0007669"/>
    <property type="project" value="InterPro"/>
</dbReference>
<feature type="domain" description="Flavodoxin-like" evidence="2">
    <location>
        <begin position="253"/>
        <end position="391"/>
    </location>
</feature>
<accession>A0A4R2KKP5</accession>
<organism evidence="3 4">
    <name type="scientific">Marinisporobacter balticus</name>
    <dbReference type="NCBI Taxonomy" id="2018667"/>
    <lineage>
        <taxon>Bacteria</taxon>
        <taxon>Bacillati</taxon>
        <taxon>Bacillota</taxon>
        <taxon>Clostridia</taxon>
        <taxon>Peptostreptococcales</taxon>
        <taxon>Thermotaleaceae</taxon>
        <taxon>Marinisporobacter</taxon>
    </lineage>
</organism>
<dbReference type="Proteomes" id="UP000294919">
    <property type="component" value="Unassembled WGS sequence"/>
</dbReference>
<dbReference type="OrthoDB" id="9807946at2"/>
<dbReference type="RefSeq" id="WP_132245305.1">
    <property type="nucleotide sequence ID" value="NZ_SLWV01000012.1"/>
</dbReference>
<dbReference type="GO" id="GO:0016651">
    <property type="term" value="F:oxidoreductase activity, acting on NAD(P)H"/>
    <property type="evidence" value="ECO:0007669"/>
    <property type="project" value="UniProtKB-ARBA"/>
</dbReference>
<dbReference type="InterPro" id="IPR008254">
    <property type="entry name" value="Flavodoxin/NO_synth"/>
</dbReference>
<reference evidence="3 4" key="1">
    <citation type="submission" date="2019-03" db="EMBL/GenBank/DDBJ databases">
        <title>Genomic Encyclopedia of Type Strains, Phase IV (KMG-IV): sequencing the most valuable type-strain genomes for metagenomic binning, comparative biology and taxonomic classification.</title>
        <authorList>
            <person name="Goeker M."/>
        </authorList>
    </citation>
    <scope>NUCLEOTIDE SEQUENCE [LARGE SCALE GENOMIC DNA]</scope>
    <source>
        <strain evidence="3 4">DSM 102940</strain>
    </source>
</reference>
<protein>
    <submittedName>
        <fullName evidence="3">Flavorubredoxin</fullName>
    </submittedName>
</protein>
<dbReference type="PANTHER" id="PTHR43717:SF1">
    <property type="entry name" value="ANAEROBIC NITRIC OXIDE REDUCTASE FLAVORUBREDOXIN"/>
    <property type="match status" value="1"/>
</dbReference>
<evidence type="ECO:0000313" key="4">
    <source>
        <dbReference type="Proteomes" id="UP000294919"/>
    </source>
</evidence>
<dbReference type="PIRSF" id="PIRSF005243">
    <property type="entry name" value="ROO"/>
    <property type="match status" value="1"/>
</dbReference>
<sequence length="394" mass="44805">MAVSEIKKGVYWVGAVDWNIRKFHGPSYHTHKGTSYNAYLIIDEKITLVDIVDVDFVDQMIENIKTIVDPSKIDYVVINHVEPDHSGGFPKVMEYIPDAKVFCSKNGKDAMIHHYYGDYNYETVKTGDKISLGEKNITFIEAPMLHWPDSMFSYIEEEKLLMPNDAFGQHLASSRLFDDENDLHEVMDEAKKYFANILMPFSPIVVKKIQEIVGMGLEIDMIAPSHGIIWRSHPEKIIEKYISWGKGESIKKAVIVYETMWNSTEKMAKAILEGLVSEGVDARIYKASITDTNHILTEILDAKAVLVASSTFNNTMIPDVAYFLEEMMGLKPKDKIGAAFGSYGWGKGAVKNIEKKMREARINLVKEGLEFRYVPTEEDLKNCFEYGKEIGKMI</sequence>
<dbReference type="AlphaFoldDB" id="A0A4R2KKP5"/>